<organism evidence="1 2">
    <name type="scientific">Methylocystis bryophila</name>
    <dbReference type="NCBI Taxonomy" id="655015"/>
    <lineage>
        <taxon>Bacteria</taxon>
        <taxon>Pseudomonadati</taxon>
        <taxon>Pseudomonadota</taxon>
        <taxon>Alphaproteobacteria</taxon>
        <taxon>Hyphomicrobiales</taxon>
        <taxon>Methylocystaceae</taxon>
        <taxon>Methylocystis</taxon>
    </lineage>
</organism>
<dbReference type="AlphaFoldDB" id="A0A1W6MQM2"/>
<protein>
    <submittedName>
        <fullName evidence="1">Uncharacterized protein</fullName>
    </submittedName>
</protein>
<dbReference type="RefSeq" id="WP_085769936.1">
    <property type="nucleotide sequence ID" value="NZ_AP027149.1"/>
</dbReference>
<dbReference type="OrthoDB" id="9924479at2"/>
<keyword evidence="2" id="KW-1185">Reference proteome</keyword>
<dbReference type="EMBL" id="CP019948">
    <property type="protein sequence ID" value="ARN79888.1"/>
    <property type="molecule type" value="Genomic_DNA"/>
</dbReference>
<accession>A0A1W6MQM2</accession>
<dbReference type="KEGG" id="mbry:B1812_01025"/>
<gene>
    <name evidence="1" type="ORF">B1812_01025</name>
</gene>
<name>A0A1W6MQM2_9HYPH</name>
<dbReference type="Proteomes" id="UP000193978">
    <property type="component" value="Chromosome"/>
</dbReference>
<evidence type="ECO:0000313" key="1">
    <source>
        <dbReference type="EMBL" id="ARN79888.1"/>
    </source>
</evidence>
<reference evidence="1 2" key="1">
    <citation type="submission" date="2017-02" db="EMBL/GenBank/DDBJ databases">
        <authorList>
            <person name="Peterson S.W."/>
        </authorList>
    </citation>
    <scope>NUCLEOTIDE SEQUENCE [LARGE SCALE GENOMIC DNA]</scope>
    <source>
        <strain evidence="1 2">S285</strain>
    </source>
</reference>
<dbReference type="STRING" id="655015.B1812_01025"/>
<proteinExistence type="predicted"/>
<sequence length="97" mass="11321">MSYVVRSYLRRLDAHLARVSDVGQRIRLLDGERERVDRLERALSRWALCDCNFRPQPTRFSAFDLALVHGALIIRLKTAQAPERRDPEEKPHASRQP</sequence>
<evidence type="ECO:0000313" key="2">
    <source>
        <dbReference type="Proteomes" id="UP000193978"/>
    </source>
</evidence>